<organism evidence="3 4">
    <name type="scientific">Natronincola peptidivorans</name>
    <dbReference type="NCBI Taxonomy" id="426128"/>
    <lineage>
        <taxon>Bacteria</taxon>
        <taxon>Bacillati</taxon>
        <taxon>Bacillota</taxon>
        <taxon>Clostridia</taxon>
        <taxon>Peptostreptococcales</taxon>
        <taxon>Natronincolaceae</taxon>
        <taxon>Natronincola</taxon>
    </lineage>
</organism>
<evidence type="ECO:0000313" key="3">
    <source>
        <dbReference type="EMBL" id="SET22098.1"/>
    </source>
</evidence>
<dbReference type="OrthoDB" id="9806464at2"/>
<protein>
    <submittedName>
        <fullName evidence="3">Lamin Tail Domain</fullName>
    </submittedName>
</protein>
<dbReference type="Pfam" id="PF13290">
    <property type="entry name" value="CHB_HEX_C_1"/>
    <property type="match status" value="1"/>
</dbReference>
<accession>A0A1I0CQR6</accession>
<dbReference type="STRING" id="426128.SAMN05660297_01721"/>
<dbReference type="EMBL" id="FOHU01000006">
    <property type="protein sequence ID" value="SET22098.1"/>
    <property type="molecule type" value="Genomic_DNA"/>
</dbReference>
<name>A0A1I0CQR6_9FIRM</name>
<keyword evidence="1" id="KW-1133">Transmembrane helix</keyword>
<dbReference type="PROSITE" id="PS51841">
    <property type="entry name" value="LTD"/>
    <property type="match status" value="1"/>
</dbReference>
<keyword evidence="1" id="KW-0472">Membrane</keyword>
<dbReference type="InterPro" id="IPR059177">
    <property type="entry name" value="GH29D-like_dom"/>
</dbReference>
<dbReference type="RefSeq" id="WP_090442319.1">
    <property type="nucleotide sequence ID" value="NZ_FOHU01000006.1"/>
</dbReference>
<dbReference type="Gene3D" id="2.60.40.1260">
    <property type="entry name" value="Lamin Tail domain"/>
    <property type="match status" value="1"/>
</dbReference>
<dbReference type="SUPFAM" id="SSF74853">
    <property type="entry name" value="Lamin A/C globular tail domain"/>
    <property type="match status" value="1"/>
</dbReference>
<dbReference type="InterPro" id="IPR036415">
    <property type="entry name" value="Lamin_tail_dom_sf"/>
</dbReference>
<feature type="transmembrane region" description="Helical" evidence="1">
    <location>
        <begin position="7"/>
        <end position="24"/>
    </location>
</feature>
<dbReference type="AlphaFoldDB" id="A0A1I0CQR6"/>
<dbReference type="Pfam" id="PF08757">
    <property type="entry name" value="CotH"/>
    <property type="match status" value="1"/>
</dbReference>
<gene>
    <name evidence="3" type="ORF">SAMN05660297_01721</name>
</gene>
<evidence type="ECO:0000256" key="1">
    <source>
        <dbReference type="SAM" id="Phobius"/>
    </source>
</evidence>
<feature type="domain" description="LTD" evidence="2">
    <location>
        <begin position="18"/>
        <end position="153"/>
    </location>
</feature>
<evidence type="ECO:0000313" key="4">
    <source>
        <dbReference type="Proteomes" id="UP000199568"/>
    </source>
</evidence>
<dbReference type="Pfam" id="PF00932">
    <property type="entry name" value="LTD"/>
    <property type="match status" value="1"/>
</dbReference>
<proteinExistence type="predicted"/>
<dbReference type="Proteomes" id="UP000199568">
    <property type="component" value="Unassembled WGS sequence"/>
</dbReference>
<evidence type="ECO:0000259" key="2">
    <source>
        <dbReference type="PROSITE" id="PS51841"/>
    </source>
</evidence>
<reference evidence="3 4" key="1">
    <citation type="submission" date="2016-10" db="EMBL/GenBank/DDBJ databases">
        <authorList>
            <person name="de Groot N.N."/>
        </authorList>
    </citation>
    <scope>NUCLEOTIDE SEQUENCE [LARGE SCALE GENOMIC DNA]</scope>
    <source>
        <strain evidence="3 4">DSM 18979</strain>
    </source>
</reference>
<keyword evidence="4" id="KW-1185">Reference proteome</keyword>
<dbReference type="InterPro" id="IPR014867">
    <property type="entry name" value="Spore_coat_CotH_CotH2/3/7"/>
</dbReference>
<sequence>MEKKKAYIIVGILIVAISLTLVLLPTTNPQDVLYINEIMSSNGEAIADTDGDFSDWIELYNMGDKRINLNGYYLSDDPNNLTKWSFPRVFIEPGEHFLIWASGKDKAGKNGDIHTNFSISSGGEPIVLTASNGRTVIDSVEAVLIPRNMSYGRAADGGGAWSFFDMPTPGTSNNAVEGYQSVLKPPTFSEIGGFYQENIKLNLTSEEGAIIYYTLDGSEPTFDSNRYEGPIEIQKDMVVANQPIQTIAADTGPQYPISFIQTASDELYEGWGYQRYKWYPPTGDFIKATVVRAKAFKDGSVASPIATHTYFIDEAIHHRFDLPVISITTDINNLFDYEEGIYILGQTFDQWRSQNPEARVLGNAPANYQLRGIEWEKPIHIEFYEADGTLGFSQPAGLRIHGGFTRAWAQKTLRIYARNEYDTEGTFTHEIFPGLQKAGEDGTLQQFKRLILRNSGNDWSYTMFRDALIQELVKDFRIDTQAYRPAVVYINGEYWGIHNIRERFDNHYLETNYNLDGNEVAIIDIEELESEEKALDAEHYIDILNFIKEEDITLERNYNHVKTLIDIESFIDYQITGIYIANTDWLGNNVQFWRLKTEGYQPDAPYGHDGRWRWMLFDTDYGFDFQKQGMHTHNTLEWATTDKGSDRNAPEYTFLLRSLLENEEFQHQFINRFADTMNTNFRPENVIHQIGSMQNDLQQEMQYNIKRWENFGSLQEWQGNIDVMRSFAEKRPRFMRQYIMEQFGIMKTVNFTIGIEDMNEGTVRINTITIDEETQGLENNNHWQGEYFTGIPIEVKAIPKEGYVFAGWEGRVDQTQTLYIIPWEDFILRPIFERM</sequence>
<keyword evidence="1" id="KW-0812">Transmembrane</keyword>
<dbReference type="InterPro" id="IPR001322">
    <property type="entry name" value="Lamin_tail_dom"/>
</dbReference>